<evidence type="ECO:0000256" key="1">
    <source>
        <dbReference type="ARBA" id="ARBA00004651"/>
    </source>
</evidence>
<sequence length="327" mass="33755">MTALVAALAAAAVLGGLLLVAAGLRRVPADDGAGRPPSRLTARARRLLRAVDGPDTAGPAARRRRLVLALAVAGGLLGWLLTGLALLVVAVPVAAAGLPRLLGTPSSVARVDRLEGLEEWTRNLAGVLAVGVGLEQAITASLRSTPDSIRPQVATLVARLAARWDTAAALRAFADDLDDATGDLVAASLILSARRRGAGLVAVLEGLAASVAEDVRTRRAIEADRAKPRSTARAVTFITLGVLVLLGLNKTYVQPYTSGFGQALLTLLLSAYVGALLWMRQMTVGRPTPRFLTGTPTASRNPAPNSEPVAVASSPPRQRQPSPTGSA</sequence>
<keyword evidence="5 7" id="KW-0472">Membrane</keyword>
<feature type="transmembrane region" description="Helical" evidence="7">
    <location>
        <begin position="259"/>
        <end position="279"/>
    </location>
</feature>
<dbReference type="InterPro" id="IPR018076">
    <property type="entry name" value="T2SS_GspF_dom"/>
</dbReference>
<evidence type="ECO:0000256" key="5">
    <source>
        <dbReference type="ARBA" id="ARBA00023136"/>
    </source>
</evidence>
<organism evidence="9">
    <name type="scientific">freshwater metagenome</name>
    <dbReference type="NCBI Taxonomy" id="449393"/>
    <lineage>
        <taxon>unclassified sequences</taxon>
        <taxon>metagenomes</taxon>
        <taxon>ecological metagenomes</taxon>
    </lineage>
</organism>
<feature type="region of interest" description="Disordered" evidence="6">
    <location>
        <begin position="289"/>
        <end position="327"/>
    </location>
</feature>
<comment type="subcellular location">
    <subcellularLocation>
        <location evidence="1">Cell membrane</location>
        <topology evidence="1">Multi-pass membrane protein</topology>
    </subcellularLocation>
</comment>
<proteinExistence type="predicted"/>
<dbReference type="PANTHER" id="PTHR35007">
    <property type="entry name" value="INTEGRAL MEMBRANE PROTEIN-RELATED"/>
    <property type="match status" value="1"/>
</dbReference>
<keyword evidence="2" id="KW-1003">Cell membrane</keyword>
<feature type="compositionally biased region" description="Polar residues" evidence="6">
    <location>
        <begin position="294"/>
        <end position="304"/>
    </location>
</feature>
<evidence type="ECO:0000313" key="9">
    <source>
        <dbReference type="EMBL" id="CAB4896839.1"/>
    </source>
</evidence>
<evidence type="ECO:0000256" key="3">
    <source>
        <dbReference type="ARBA" id="ARBA00022692"/>
    </source>
</evidence>
<accession>A0A6J7FYZ6</accession>
<dbReference type="Pfam" id="PF00482">
    <property type="entry name" value="T2SSF"/>
    <property type="match status" value="1"/>
</dbReference>
<feature type="domain" description="Type II secretion system protein GspF" evidence="8">
    <location>
        <begin position="120"/>
        <end position="245"/>
    </location>
</feature>
<dbReference type="EMBL" id="CAFBMQ010000001">
    <property type="protein sequence ID" value="CAB4896839.1"/>
    <property type="molecule type" value="Genomic_DNA"/>
</dbReference>
<name>A0A6J7FYZ6_9ZZZZ</name>
<feature type="transmembrane region" description="Helical" evidence="7">
    <location>
        <begin position="234"/>
        <end position="253"/>
    </location>
</feature>
<dbReference type="GO" id="GO:0005886">
    <property type="term" value="C:plasma membrane"/>
    <property type="evidence" value="ECO:0007669"/>
    <property type="project" value="UniProtKB-SubCell"/>
</dbReference>
<protein>
    <submittedName>
        <fullName evidence="9">Unannotated protein</fullName>
    </submittedName>
</protein>
<evidence type="ECO:0000256" key="7">
    <source>
        <dbReference type="SAM" id="Phobius"/>
    </source>
</evidence>
<keyword evidence="4 7" id="KW-1133">Transmembrane helix</keyword>
<evidence type="ECO:0000256" key="2">
    <source>
        <dbReference type="ARBA" id="ARBA00022475"/>
    </source>
</evidence>
<evidence type="ECO:0000256" key="4">
    <source>
        <dbReference type="ARBA" id="ARBA00022989"/>
    </source>
</evidence>
<dbReference type="PANTHER" id="PTHR35007:SF3">
    <property type="entry name" value="POSSIBLE CONSERVED ALANINE RICH MEMBRANE PROTEIN"/>
    <property type="match status" value="1"/>
</dbReference>
<evidence type="ECO:0000259" key="8">
    <source>
        <dbReference type="Pfam" id="PF00482"/>
    </source>
</evidence>
<gene>
    <name evidence="9" type="ORF">UFOPK3609_00066</name>
</gene>
<dbReference type="AlphaFoldDB" id="A0A6J7FYZ6"/>
<reference evidence="9" key="1">
    <citation type="submission" date="2020-05" db="EMBL/GenBank/DDBJ databases">
        <authorList>
            <person name="Chiriac C."/>
            <person name="Salcher M."/>
            <person name="Ghai R."/>
            <person name="Kavagutti S V."/>
        </authorList>
    </citation>
    <scope>NUCLEOTIDE SEQUENCE</scope>
</reference>
<feature type="compositionally biased region" description="Low complexity" evidence="6">
    <location>
        <begin position="313"/>
        <end position="327"/>
    </location>
</feature>
<evidence type="ECO:0000256" key="6">
    <source>
        <dbReference type="SAM" id="MobiDB-lite"/>
    </source>
</evidence>
<feature type="transmembrane region" description="Helical" evidence="7">
    <location>
        <begin position="66"/>
        <end position="91"/>
    </location>
</feature>
<keyword evidence="3 7" id="KW-0812">Transmembrane</keyword>